<proteinExistence type="inferred from homology"/>
<evidence type="ECO:0000313" key="5">
    <source>
        <dbReference type="EMBL" id="MBO8426991.1"/>
    </source>
</evidence>
<evidence type="ECO:0000256" key="3">
    <source>
        <dbReference type="ARBA" id="ARBA00023274"/>
    </source>
</evidence>
<dbReference type="SUPFAM" id="SSF50249">
    <property type="entry name" value="Nucleic acid-binding proteins"/>
    <property type="match status" value="1"/>
</dbReference>
<dbReference type="SMART" id="SM00316">
    <property type="entry name" value="S1"/>
    <property type="match status" value="1"/>
</dbReference>
<dbReference type="GO" id="GO:0003735">
    <property type="term" value="F:structural constituent of ribosome"/>
    <property type="evidence" value="ECO:0007669"/>
    <property type="project" value="TreeGrafter"/>
</dbReference>
<name>A0A9D9DI78_9BACL</name>
<evidence type="ECO:0000259" key="4">
    <source>
        <dbReference type="PROSITE" id="PS50126"/>
    </source>
</evidence>
<dbReference type="EMBL" id="JADIMY010000003">
    <property type="protein sequence ID" value="MBO8426991.1"/>
    <property type="molecule type" value="Genomic_DNA"/>
</dbReference>
<gene>
    <name evidence="5" type="ORF">IAC58_00290</name>
</gene>
<protein>
    <submittedName>
        <fullName evidence="5">S1 RNA-binding domain-containing protein</fullName>
    </submittedName>
</protein>
<dbReference type="GO" id="GO:0003729">
    <property type="term" value="F:mRNA binding"/>
    <property type="evidence" value="ECO:0007669"/>
    <property type="project" value="TreeGrafter"/>
</dbReference>
<comment type="caution">
    <text evidence="5">The sequence shown here is derived from an EMBL/GenBank/DDBJ whole genome shotgun (WGS) entry which is preliminary data.</text>
</comment>
<dbReference type="InterPro" id="IPR050437">
    <property type="entry name" value="Ribos_protein_bS1-like"/>
</dbReference>
<evidence type="ECO:0000256" key="1">
    <source>
        <dbReference type="ARBA" id="ARBA00006767"/>
    </source>
</evidence>
<evidence type="ECO:0000313" key="6">
    <source>
        <dbReference type="Proteomes" id="UP000823613"/>
    </source>
</evidence>
<sequence>MNLDIIYKENDVIEGIVTKITKYGAFLSFDGGYFGLLHISEISFNFVNNINSYFKLGDIINVLVKKVDKNNKFLSVSLKDLPSDLNPFKEITPSKKIVSYLKEIDFSKLEKMLPIMINKELEREKTEND</sequence>
<dbReference type="Pfam" id="PF00575">
    <property type="entry name" value="S1"/>
    <property type="match status" value="1"/>
</dbReference>
<dbReference type="GO" id="GO:0006412">
    <property type="term" value="P:translation"/>
    <property type="evidence" value="ECO:0007669"/>
    <property type="project" value="TreeGrafter"/>
</dbReference>
<accession>A0A9D9DI78</accession>
<keyword evidence="3" id="KW-0687">Ribonucleoprotein</keyword>
<evidence type="ECO:0000256" key="2">
    <source>
        <dbReference type="ARBA" id="ARBA00022980"/>
    </source>
</evidence>
<dbReference type="Proteomes" id="UP000823613">
    <property type="component" value="Unassembled WGS sequence"/>
</dbReference>
<keyword evidence="2" id="KW-0689">Ribosomal protein</keyword>
<dbReference type="InterPro" id="IPR003029">
    <property type="entry name" value="S1_domain"/>
</dbReference>
<dbReference type="PANTHER" id="PTHR10724:SF7">
    <property type="entry name" value="SMALL RIBOSOMAL SUBUNIT PROTEIN BS1C"/>
    <property type="match status" value="1"/>
</dbReference>
<organism evidence="5 6">
    <name type="scientific">Candidatus Onthovivens merdipullorum</name>
    <dbReference type="NCBI Taxonomy" id="2840889"/>
    <lineage>
        <taxon>Bacteria</taxon>
        <taxon>Bacillati</taxon>
        <taxon>Bacillota</taxon>
        <taxon>Bacilli</taxon>
        <taxon>Bacillales</taxon>
        <taxon>Candidatus Onthovivens</taxon>
    </lineage>
</organism>
<feature type="domain" description="S1 motif" evidence="4">
    <location>
        <begin position="10"/>
        <end position="79"/>
    </location>
</feature>
<dbReference type="GO" id="GO:0022627">
    <property type="term" value="C:cytosolic small ribosomal subunit"/>
    <property type="evidence" value="ECO:0007669"/>
    <property type="project" value="TreeGrafter"/>
</dbReference>
<dbReference type="Gene3D" id="2.40.50.140">
    <property type="entry name" value="Nucleic acid-binding proteins"/>
    <property type="match status" value="1"/>
</dbReference>
<comment type="similarity">
    <text evidence="1">Belongs to the bacterial ribosomal protein bS1 family.</text>
</comment>
<dbReference type="AlphaFoldDB" id="A0A9D9DI78"/>
<dbReference type="InterPro" id="IPR012340">
    <property type="entry name" value="NA-bd_OB-fold"/>
</dbReference>
<dbReference type="PANTHER" id="PTHR10724">
    <property type="entry name" value="30S RIBOSOMAL PROTEIN S1"/>
    <property type="match status" value="1"/>
</dbReference>
<dbReference type="PROSITE" id="PS50126">
    <property type="entry name" value="S1"/>
    <property type="match status" value="1"/>
</dbReference>
<reference evidence="5" key="2">
    <citation type="journal article" date="2021" name="PeerJ">
        <title>Extensive microbial diversity within the chicken gut microbiome revealed by metagenomics and culture.</title>
        <authorList>
            <person name="Gilroy R."/>
            <person name="Ravi A."/>
            <person name="Getino M."/>
            <person name="Pursley I."/>
            <person name="Horton D.L."/>
            <person name="Alikhan N.F."/>
            <person name="Baker D."/>
            <person name="Gharbi K."/>
            <person name="Hall N."/>
            <person name="Watson M."/>
            <person name="Adriaenssens E.M."/>
            <person name="Foster-Nyarko E."/>
            <person name="Jarju S."/>
            <person name="Secka A."/>
            <person name="Antonio M."/>
            <person name="Oren A."/>
            <person name="Chaudhuri R.R."/>
            <person name="La Ragione R."/>
            <person name="Hildebrand F."/>
            <person name="Pallen M.J."/>
        </authorList>
    </citation>
    <scope>NUCLEOTIDE SEQUENCE</scope>
    <source>
        <strain evidence="5">11159</strain>
    </source>
</reference>
<reference evidence="5" key="1">
    <citation type="submission" date="2020-10" db="EMBL/GenBank/DDBJ databases">
        <authorList>
            <person name="Gilroy R."/>
        </authorList>
    </citation>
    <scope>NUCLEOTIDE SEQUENCE</scope>
    <source>
        <strain evidence="5">11159</strain>
    </source>
</reference>